<keyword evidence="11" id="KW-1185">Reference proteome</keyword>
<dbReference type="Proteomes" id="UP001378592">
    <property type="component" value="Unassembled WGS sequence"/>
</dbReference>
<gene>
    <name evidence="10" type="ORF">R5R35_007024</name>
</gene>
<evidence type="ECO:0000256" key="5">
    <source>
        <dbReference type="SAM" id="Phobius"/>
    </source>
</evidence>
<feature type="chain" id="PRO_5042956764" evidence="6">
    <location>
        <begin position="19"/>
        <end position="586"/>
    </location>
</feature>
<evidence type="ECO:0000256" key="6">
    <source>
        <dbReference type="SAM" id="SignalP"/>
    </source>
</evidence>
<evidence type="ECO:0000256" key="3">
    <source>
        <dbReference type="ARBA" id="ARBA00022989"/>
    </source>
</evidence>
<feature type="transmembrane region" description="Helical" evidence="5">
    <location>
        <begin position="404"/>
        <end position="423"/>
    </location>
</feature>
<dbReference type="InterPro" id="IPR036734">
    <property type="entry name" value="Neur_chan_lig-bd_sf"/>
</dbReference>
<name>A0AAN9VVL0_9ORTH</name>
<dbReference type="GO" id="GO:0005230">
    <property type="term" value="F:extracellular ligand-gated monoatomic ion channel activity"/>
    <property type="evidence" value="ECO:0007669"/>
    <property type="project" value="InterPro"/>
</dbReference>
<comment type="caution">
    <text evidence="10">The sequence shown here is derived from an EMBL/GenBank/DDBJ whole genome shotgun (WGS) entry which is preliminary data.</text>
</comment>
<dbReference type="Pfam" id="PF12248">
    <property type="entry name" value="Methyltransf_FA"/>
    <property type="match status" value="1"/>
</dbReference>
<reference evidence="10 11" key="1">
    <citation type="submission" date="2024-03" db="EMBL/GenBank/DDBJ databases">
        <title>The genome assembly and annotation of the cricket Gryllus longicercus Weissman &amp; Gray.</title>
        <authorList>
            <person name="Szrajer S."/>
            <person name="Gray D."/>
            <person name="Ylla G."/>
        </authorList>
    </citation>
    <scope>NUCLEOTIDE SEQUENCE [LARGE SCALE GENOMIC DNA]</scope>
    <source>
        <strain evidence="10">DAG 2021-001</strain>
        <tissue evidence="10">Whole body minus gut</tissue>
    </source>
</reference>
<feature type="transmembrane region" description="Helical" evidence="5">
    <location>
        <begin position="435"/>
        <end position="453"/>
    </location>
</feature>
<keyword evidence="4 5" id="KW-0472">Membrane</keyword>
<organism evidence="10 11">
    <name type="scientific">Gryllus longicercus</name>
    <dbReference type="NCBI Taxonomy" id="2509291"/>
    <lineage>
        <taxon>Eukaryota</taxon>
        <taxon>Metazoa</taxon>
        <taxon>Ecdysozoa</taxon>
        <taxon>Arthropoda</taxon>
        <taxon>Hexapoda</taxon>
        <taxon>Insecta</taxon>
        <taxon>Pterygota</taxon>
        <taxon>Neoptera</taxon>
        <taxon>Polyneoptera</taxon>
        <taxon>Orthoptera</taxon>
        <taxon>Ensifera</taxon>
        <taxon>Gryllidea</taxon>
        <taxon>Grylloidea</taxon>
        <taxon>Gryllidae</taxon>
        <taxon>Gryllinae</taxon>
        <taxon>Gryllus</taxon>
    </lineage>
</organism>
<evidence type="ECO:0000313" key="10">
    <source>
        <dbReference type="EMBL" id="KAK7872419.1"/>
    </source>
</evidence>
<dbReference type="InterPro" id="IPR006029">
    <property type="entry name" value="Neurotrans-gated_channel_TM"/>
</dbReference>
<dbReference type="InterPro" id="IPR006201">
    <property type="entry name" value="Neur_channel"/>
</dbReference>
<evidence type="ECO:0000256" key="1">
    <source>
        <dbReference type="ARBA" id="ARBA00004141"/>
    </source>
</evidence>
<dbReference type="Pfam" id="PF02931">
    <property type="entry name" value="Neur_chan_LBD"/>
    <property type="match status" value="1"/>
</dbReference>
<evidence type="ECO:0000256" key="2">
    <source>
        <dbReference type="ARBA" id="ARBA00022692"/>
    </source>
</evidence>
<dbReference type="EMBL" id="JAZDUA010000025">
    <property type="protein sequence ID" value="KAK7872419.1"/>
    <property type="molecule type" value="Genomic_DNA"/>
</dbReference>
<evidence type="ECO:0000259" key="9">
    <source>
        <dbReference type="Pfam" id="PF12248"/>
    </source>
</evidence>
<dbReference type="GO" id="GO:0016020">
    <property type="term" value="C:membrane"/>
    <property type="evidence" value="ECO:0007669"/>
    <property type="project" value="UniProtKB-SubCell"/>
</dbReference>
<comment type="subcellular location">
    <subcellularLocation>
        <location evidence="1">Membrane</location>
        <topology evidence="1">Multi-pass membrane protein</topology>
    </subcellularLocation>
</comment>
<dbReference type="Gene3D" id="1.20.58.390">
    <property type="entry name" value="Neurotransmitter-gated ion-channel transmembrane domain"/>
    <property type="match status" value="1"/>
</dbReference>
<dbReference type="InterPro" id="IPR022041">
    <property type="entry name" value="Methyltransf_FA"/>
</dbReference>
<dbReference type="InterPro" id="IPR038050">
    <property type="entry name" value="Neuro_actylchol_rec"/>
</dbReference>
<dbReference type="GO" id="GO:0004888">
    <property type="term" value="F:transmembrane signaling receptor activity"/>
    <property type="evidence" value="ECO:0007669"/>
    <property type="project" value="InterPro"/>
</dbReference>
<sequence>MFLVLVLFCKLFLHFVNGNSTEVNIQGCKRAITTGYGYKVVYHIREAGEHSDNHLLFEFYVKAPSDAHILLSSTENAETPTQQDESYEIVLGGGKNSFSAIRSKKRGGKSTAAQTGTPNVLSPEEFRGFWIKLTPPGRLEVGKFGNEAPFMFWDDPYPIRIRFFAFCNWANYVGEWAYGCPNETQADEVAANLTTLEKLRSHLLTHYDPFSRPVIQINDFTTVYLQLLNKAVKLDEKQSKMTVTAEAKLQWQDQKIQWDPNEYGNITKLTMVYHDIWQPELFLYNAVGSGATFLVDDVMTVSPVGSVRWKSHFQVEVHCNMDLSKWPYDTQVCELQLGFWADQKYLKLLFGNEPEKEAQQTNSEWEIINLHYENIHIRTPWSNASDIPREAFMAIRYTLKRNTYMYRAVFGVPLLAISLMTLLPFWISPLHPHKLHISCLSLIVMSIFVITLARTLPAPADHVPGLVQTYSQGMVAITFSILVSVAIITMARSNHEHPVPQIIQTVLSSKYVQFLLYLTAMPNKNASDYGNLLEADNTNISQNDDTNSVHDVNNIQEQWISLAQLADRLSFIIYTIYLSTVFLTQV</sequence>
<keyword evidence="6" id="KW-0732">Signal</keyword>
<dbReference type="SUPFAM" id="SSF63712">
    <property type="entry name" value="Nicotinic receptor ligand binding domain-like"/>
    <property type="match status" value="1"/>
</dbReference>
<dbReference type="PANTHER" id="PTHR36695">
    <property type="entry name" value="AGAP008648-PA"/>
    <property type="match status" value="1"/>
</dbReference>
<dbReference type="PANTHER" id="PTHR36695:SF12">
    <property type="entry name" value="AGAP008648-PA"/>
    <property type="match status" value="1"/>
</dbReference>
<feature type="domain" description="Neurotransmitter-gated ion-channel transmembrane" evidence="8">
    <location>
        <begin position="412"/>
        <end position="535"/>
    </location>
</feature>
<feature type="transmembrane region" description="Helical" evidence="5">
    <location>
        <begin position="473"/>
        <end position="491"/>
    </location>
</feature>
<evidence type="ECO:0000313" key="11">
    <source>
        <dbReference type="Proteomes" id="UP001378592"/>
    </source>
</evidence>
<dbReference type="PRINTS" id="PR00252">
    <property type="entry name" value="NRIONCHANNEL"/>
</dbReference>
<accession>A0AAN9VVL0</accession>
<protein>
    <submittedName>
        <fullName evidence="10">Uncharacterized protein</fullName>
    </submittedName>
</protein>
<dbReference type="Gene3D" id="2.70.170.10">
    <property type="entry name" value="Neurotransmitter-gated ion-channel ligand-binding domain"/>
    <property type="match status" value="1"/>
</dbReference>
<proteinExistence type="predicted"/>
<dbReference type="Pfam" id="PF02932">
    <property type="entry name" value="Neur_chan_memb"/>
    <property type="match status" value="1"/>
</dbReference>
<dbReference type="CDD" id="cd18989">
    <property type="entry name" value="LGIC_ECD_cation"/>
    <property type="match status" value="1"/>
</dbReference>
<feature type="signal peptide" evidence="6">
    <location>
        <begin position="1"/>
        <end position="18"/>
    </location>
</feature>
<evidence type="ECO:0000259" key="7">
    <source>
        <dbReference type="Pfam" id="PF02931"/>
    </source>
</evidence>
<dbReference type="AlphaFoldDB" id="A0AAN9VVL0"/>
<evidence type="ECO:0000259" key="8">
    <source>
        <dbReference type="Pfam" id="PF02932"/>
    </source>
</evidence>
<feature type="domain" description="Neurotransmitter-gated ion-channel ligand-binding" evidence="7">
    <location>
        <begin position="197"/>
        <end position="378"/>
    </location>
</feature>
<keyword evidence="2 5" id="KW-0812">Transmembrane</keyword>
<keyword evidence="3 5" id="KW-1133">Transmembrane helix</keyword>
<dbReference type="InterPro" id="IPR006202">
    <property type="entry name" value="Neur_chan_lig-bd"/>
</dbReference>
<dbReference type="InterPro" id="IPR036719">
    <property type="entry name" value="Neuro-gated_channel_TM_sf"/>
</dbReference>
<evidence type="ECO:0000256" key="4">
    <source>
        <dbReference type="ARBA" id="ARBA00023136"/>
    </source>
</evidence>
<feature type="domain" description="Farnesoic acid O-methyl transferase" evidence="9">
    <location>
        <begin position="36"/>
        <end position="182"/>
    </location>
</feature>
<dbReference type="SUPFAM" id="SSF90112">
    <property type="entry name" value="Neurotransmitter-gated ion-channel transmembrane pore"/>
    <property type="match status" value="1"/>
</dbReference>